<evidence type="ECO:0000313" key="2">
    <source>
        <dbReference type="Proteomes" id="UP000067008"/>
    </source>
</evidence>
<name>A0AAD1F7G5_PREIN</name>
<proteinExistence type="predicted"/>
<gene>
    <name evidence="1" type="ORF">PI172_1456</name>
</gene>
<organism evidence="1 2">
    <name type="scientific">Prevotella intermedia</name>
    <dbReference type="NCBI Taxonomy" id="28131"/>
    <lineage>
        <taxon>Bacteria</taxon>
        <taxon>Pseudomonadati</taxon>
        <taxon>Bacteroidota</taxon>
        <taxon>Bacteroidia</taxon>
        <taxon>Bacteroidales</taxon>
        <taxon>Prevotellaceae</taxon>
        <taxon>Prevotella</taxon>
    </lineage>
</organism>
<dbReference type="OMA" id="KCKPMER"/>
<sequence>MGYLNFVMKEKDGAGKRKCKPMERIAFFLIVPDTSLLSPAALRGLHTPLSLQVETGKA</sequence>
<evidence type="ECO:0000313" key="1">
    <source>
        <dbReference type="EMBL" id="BAR96184.1"/>
    </source>
</evidence>
<protein>
    <submittedName>
        <fullName evidence="1">Uncharacterized protein</fullName>
    </submittedName>
</protein>
<dbReference type="RefSeq" id="WP_014709759.1">
    <property type="nucleotide sequence ID" value="NZ_CP024723.1"/>
</dbReference>
<dbReference type="EMBL" id="AP014925">
    <property type="protein sequence ID" value="BAR96184.1"/>
    <property type="molecule type" value="Genomic_DNA"/>
</dbReference>
<accession>A0AAD1F7G5</accession>
<dbReference type="Proteomes" id="UP000067008">
    <property type="component" value="Chromosome 2"/>
</dbReference>
<reference evidence="1 2" key="1">
    <citation type="submission" date="2015-07" db="EMBL/GenBank/DDBJ databases">
        <title>Complete genome sequence of Prevotella intermedia strain 17-2.</title>
        <authorList>
            <person name="Nambu T."/>
        </authorList>
    </citation>
    <scope>NUCLEOTIDE SEQUENCE [LARGE SCALE GENOMIC DNA]</scope>
    <source>
        <strain evidence="1 2">17-2</strain>
    </source>
</reference>
<dbReference type="AlphaFoldDB" id="A0AAD1F7G5"/>